<evidence type="ECO:0000313" key="8">
    <source>
        <dbReference type="EMBL" id="KAG8460101.1"/>
    </source>
</evidence>
<evidence type="ECO:0000256" key="1">
    <source>
        <dbReference type="ARBA" id="ARBA00022741"/>
    </source>
</evidence>
<dbReference type="Gene3D" id="2.30.30.140">
    <property type="match status" value="1"/>
</dbReference>
<evidence type="ECO:0000256" key="2">
    <source>
        <dbReference type="ARBA" id="ARBA00022801"/>
    </source>
</evidence>
<comment type="caution">
    <text evidence="8">The sequence shown here is derived from an EMBL/GenBank/DDBJ whole genome shotgun (WGS) entry which is preliminary data.</text>
</comment>
<dbReference type="PANTHER" id="PTHR13748">
    <property type="entry name" value="COBW-RELATED"/>
    <property type="match status" value="1"/>
</dbReference>
<dbReference type="InterPro" id="IPR011629">
    <property type="entry name" value="CobW-like_C"/>
</dbReference>
<dbReference type="InterPro" id="IPR036627">
    <property type="entry name" value="CobW-likC_sf"/>
</dbReference>
<dbReference type="PANTHER" id="PTHR13748:SF62">
    <property type="entry name" value="COBW DOMAIN-CONTAINING PROTEIN"/>
    <property type="match status" value="1"/>
</dbReference>
<dbReference type="GO" id="GO:0005737">
    <property type="term" value="C:cytoplasm"/>
    <property type="evidence" value="ECO:0007669"/>
    <property type="project" value="TreeGrafter"/>
</dbReference>
<keyword evidence="3" id="KW-0143">Chaperone</keyword>
<sequence length="392" mass="43584">MPLVPVTVLTGFLGSGKTTLLNHILRTSHGMRFAVIENEFGAVGIDEHILAEQTNEEVIEVMNGCICCTVRGDLVQALKRLHERVKLFDAVIIETTGMADPAPVAQTFFVDDDIQALYRLDGIITVVDAKNIQLRLKEERPEGVENEAVEQVAFADRLLLNKTDLVTAGELAAIEADLKAINSQAPIVQCSHSVVDPKTLINMRAFDLKRVLAMDADFLNTEGEHQHDQRVTSVSCQFEGELNLNALKSWVSTMCTKYGANLYRYKGLLAVKGMDKKFVFQGVGMLFGGEFADKKWKRDEVRTCRFVFIGKNIDKDELTNGFKSCMASELRFKPGDKVEARRGGSSSRPAYVPGTIISTWDEGNPYRIELDDGEGTNVWGPEDSDDFVRARK</sequence>
<keyword evidence="9" id="KW-1185">Reference proteome</keyword>
<keyword evidence="2" id="KW-0378">Hydrolase</keyword>
<dbReference type="InterPro" id="IPR027417">
    <property type="entry name" value="P-loop_NTPase"/>
</dbReference>
<proteinExistence type="inferred from homology"/>
<feature type="domain" description="CobW C-terminal" evidence="7">
    <location>
        <begin position="231"/>
        <end position="326"/>
    </location>
</feature>
<keyword evidence="1" id="KW-0547">Nucleotide-binding</keyword>
<dbReference type="Pfam" id="PF07683">
    <property type="entry name" value="CobW_C"/>
    <property type="match status" value="1"/>
</dbReference>
<protein>
    <recommendedName>
        <fullName evidence="7">CobW C-terminal domain-containing protein</fullName>
    </recommendedName>
</protein>
<evidence type="ECO:0000256" key="6">
    <source>
        <dbReference type="SAM" id="MobiDB-lite"/>
    </source>
</evidence>
<dbReference type="OrthoDB" id="258627at2759"/>
<dbReference type="Gene3D" id="3.40.50.300">
    <property type="entry name" value="P-loop containing nucleotide triphosphate hydrolases"/>
    <property type="match status" value="1"/>
</dbReference>
<dbReference type="SUPFAM" id="SSF52540">
    <property type="entry name" value="P-loop containing nucleoside triphosphate hydrolases"/>
    <property type="match status" value="1"/>
</dbReference>
<comment type="similarity">
    <text evidence="4">Belongs to the SIMIBI class G3E GTPase family. ZNG1 subfamily.</text>
</comment>
<gene>
    <name evidence="8" type="ORF">KFE25_014246</name>
</gene>
<dbReference type="Proteomes" id="UP000751190">
    <property type="component" value="Unassembled WGS sequence"/>
</dbReference>
<evidence type="ECO:0000259" key="7">
    <source>
        <dbReference type="SMART" id="SM00833"/>
    </source>
</evidence>
<organism evidence="8 9">
    <name type="scientific">Diacronema lutheri</name>
    <name type="common">Unicellular marine alga</name>
    <name type="synonym">Monochrysis lutheri</name>
    <dbReference type="NCBI Taxonomy" id="2081491"/>
    <lineage>
        <taxon>Eukaryota</taxon>
        <taxon>Haptista</taxon>
        <taxon>Haptophyta</taxon>
        <taxon>Pavlovophyceae</taxon>
        <taxon>Pavlovales</taxon>
        <taxon>Pavlovaceae</taxon>
        <taxon>Diacronema</taxon>
    </lineage>
</organism>
<dbReference type="GO" id="GO:0000166">
    <property type="term" value="F:nucleotide binding"/>
    <property type="evidence" value="ECO:0007669"/>
    <property type="project" value="UniProtKB-KW"/>
</dbReference>
<evidence type="ECO:0000256" key="3">
    <source>
        <dbReference type="ARBA" id="ARBA00023186"/>
    </source>
</evidence>
<name>A0A8J6C6G9_DIALT</name>
<dbReference type="SUPFAM" id="SSF90002">
    <property type="entry name" value="Hypothetical protein YjiA, C-terminal domain"/>
    <property type="match status" value="1"/>
</dbReference>
<reference evidence="8" key="1">
    <citation type="submission" date="2021-05" db="EMBL/GenBank/DDBJ databases">
        <title>The genome of the haptophyte Pavlova lutheri (Diacronema luteri, Pavlovales) - a model for lipid biosynthesis in eukaryotic algae.</title>
        <authorList>
            <person name="Hulatt C.J."/>
            <person name="Posewitz M.C."/>
        </authorList>
    </citation>
    <scope>NUCLEOTIDE SEQUENCE</scope>
    <source>
        <strain evidence="8">NIVA-4/92</strain>
    </source>
</reference>
<evidence type="ECO:0000256" key="4">
    <source>
        <dbReference type="ARBA" id="ARBA00034320"/>
    </source>
</evidence>
<dbReference type="OMA" id="WDTEWAE"/>
<dbReference type="AlphaFoldDB" id="A0A8J6C6G9"/>
<dbReference type="Gene3D" id="3.30.1220.10">
    <property type="entry name" value="CobW-like, C-terminal domain"/>
    <property type="match status" value="1"/>
</dbReference>
<dbReference type="CDD" id="cd03112">
    <property type="entry name" value="CobW-like"/>
    <property type="match status" value="1"/>
</dbReference>
<accession>A0A8J6C6G9</accession>
<dbReference type="SMART" id="SM00833">
    <property type="entry name" value="CobW_C"/>
    <property type="match status" value="1"/>
</dbReference>
<evidence type="ECO:0000313" key="9">
    <source>
        <dbReference type="Proteomes" id="UP000751190"/>
    </source>
</evidence>
<dbReference type="InterPro" id="IPR051316">
    <property type="entry name" value="Zinc-reg_GTPase_activator"/>
</dbReference>
<dbReference type="GO" id="GO:0016787">
    <property type="term" value="F:hydrolase activity"/>
    <property type="evidence" value="ECO:0007669"/>
    <property type="project" value="UniProtKB-KW"/>
</dbReference>
<dbReference type="InterPro" id="IPR003495">
    <property type="entry name" value="CobW/HypB/UreG_nucleotide-bd"/>
</dbReference>
<feature type="region of interest" description="Disordered" evidence="6">
    <location>
        <begin position="371"/>
        <end position="392"/>
    </location>
</feature>
<comment type="catalytic activity">
    <reaction evidence="5">
        <text>GTP + H2O = GDP + phosphate + H(+)</text>
        <dbReference type="Rhea" id="RHEA:19669"/>
        <dbReference type="ChEBI" id="CHEBI:15377"/>
        <dbReference type="ChEBI" id="CHEBI:15378"/>
        <dbReference type="ChEBI" id="CHEBI:37565"/>
        <dbReference type="ChEBI" id="CHEBI:43474"/>
        <dbReference type="ChEBI" id="CHEBI:58189"/>
    </reaction>
    <physiologicalReaction direction="left-to-right" evidence="5">
        <dbReference type="Rhea" id="RHEA:19670"/>
    </physiologicalReaction>
</comment>
<dbReference type="EMBL" id="JAGTXO010000035">
    <property type="protein sequence ID" value="KAG8460101.1"/>
    <property type="molecule type" value="Genomic_DNA"/>
</dbReference>
<dbReference type="Pfam" id="PF02492">
    <property type="entry name" value="cobW"/>
    <property type="match status" value="1"/>
</dbReference>
<evidence type="ECO:0000256" key="5">
    <source>
        <dbReference type="ARBA" id="ARBA00049117"/>
    </source>
</evidence>